<dbReference type="Proteomes" id="UP001381693">
    <property type="component" value="Unassembled WGS sequence"/>
</dbReference>
<reference evidence="1 2" key="1">
    <citation type="submission" date="2023-11" db="EMBL/GenBank/DDBJ databases">
        <title>Halocaridina rubra genome assembly.</title>
        <authorList>
            <person name="Smith C."/>
        </authorList>
    </citation>
    <scope>NUCLEOTIDE SEQUENCE [LARGE SCALE GENOMIC DNA]</scope>
    <source>
        <strain evidence="1">EP-1</strain>
        <tissue evidence="1">Whole</tissue>
    </source>
</reference>
<proteinExistence type="predicted"/>
<organism evidence="1 2">
    <name type="scientific">Halocaridina rubra</name>
    <name type="common">Hawaiian red shrimp</name>
    <dbReference type="NCBI Taxonomy" id="373956"/>
    <lineage>
        <taxon>Eukaryota</taxon>
        <taxon>Metazoa</taxon>
        <taxon>Ecdysozoa</taxon>
        <taxon>Arthropoda</taxon>
        <taxon>Crustacea</taxon>
        <taxon>Multicrustacea</taxon>
        <taxon>Malacostraca</taxon>
        <taxon>Eumalacostraca</taxon>
        <taxon>Eucarida</taxon>
        <taxon>Decapoda</taxon>
        <taxon>Pleocyemata</taxon>
        <taxon>Caridea</taxon>
        <taxon>Atyoidea</taxon>
        <taxon>Atyidae</taxon>
        <taxon>Halocaridina</taxon>
    </lineage>
</organism>
<gene>
    <name evidence="1" type="ORF">SK128_025568</name>
</gene>
<evidence type="ECO:0000313" key="2">
    <source>
        <dbReference type="Proteomes" id="UP001381693"/>
    </source>
</evidence>
<dbReference type="EMBL" id="JAXCGZ010007725">
    <property type="protein sequence ID" value="KAK7078646.1"/>
    <property type="molecule type" value="Genomic_DNA"/>
</dbReference>
<protein>
    <submittedName>
        <fullName evidence="1">Uncharacterized protein</fullName>
    </submittedName>
</protein>
<comment type="caution">
    <text evidence="1">The sequence shown here is derived from an EMBL/GenBank/DDBJ whole genome shotgun (WGS) entry which is preliminary data.</text>
</comment>
<dbReference type="AlphaFoldDB" id="A0AAN8X668"/>
<name>A0AAN8X668_HALRR</name>
<evidence type="ECO:0000313" key="1">
    <source>
        <dbReference type="EMBL" id="KAK7078646.1"/>
    </source>
</evidence>
<accession>A0AAN8X668</accession>
<sequence length="117" mass="13483">MNSIPCIPILLTSSKTPLFPLQPPQTSLIEHIHTQLSLHSIHTFNGNTQLHREPLNILPSTFLVPNHLRRTTPAVHTYTNYKSANGEAFTNEIEQSIRTTREYSHHRHKRWCALLTQ</sequence>
<keyword evidence="2" id="KW-1185">Reference proteome</keyword>